<dbReference type="AlphaFoldDB" id="A0A6J4VQ84"/>
<organism evidence="1">
    <name type="scientific">uncultured Thermomicrobiales bacterium</name>
    <dbReference type="NCBI Taxonomy" id="1645740"/>
    <lineage>
        <taxon>Bacteria</taxon>
        <taxon>Pseudomonadati</taxon>
        <taxon>Thermomicrobiota</taxon>
        <taxon>Thermomicrobia</taxon>
        <taxon>Thermomicrobiales</taxon>
        <taxon>environmental samples</taxon>
    </lineage>
</organism>
<proteinExistence type="predicted"/>
<sequence length="39" mass="4141">AGNERAVRAARLDARADRDLGLCAAQLLPDQTLLHVGGR</sequence>
<dbReference type="EMBL" id="CADCWJ010000854">
    <property type="protein sequence ID" value="CAA9585463.1"/>
    <property type="molecule type" value="Genomic_DNA"/>
</dbReference>
<feature type="non-terminal residue" evidence="1">
    <location>
        <position position="1"/>
    </location>
</feature>
<name>A0A6J4VQ84_9BACT</name>
<protein>
    <submittedName>
        <fullName evidence="1">Uncharacterized protein</fullName>
    </submittedName>
</protein>
<reference evidence="1" key="1">
    <citation type="submission" date="2020-02" db="EMBL/GenBank/DDBJ databases">
        <authorList>
            <person name="Meier V. D."/>
        </authorList>
    </citation>
    <scope>NUCLEOTIDE SEQUENCE</scope>
    <source>
        <strain evidence="1">AVDCRST_MAG87</strain>
    </source>
</reference>
<feature type="non-terminal residue" evidence="1">
    <location>
        <position position="39"/>
    </location>
</feature>
<gene>
    <name evidence="1" type="ORF">AVDCRST_MAG87-3886</name>
</gene>
<evidence type="ECO:0000313" key="1">
    <source>
        <dbReference type="EMBL" id="CAA9585463.1"/>
    </source>
</evidence>
<accession>A0A6J4VQ84</accession>